<dbReference type="InterPro" id="IPR001387">
    <property type="entry name" value="Cro/C1-type_HTH"/>
</dbReference>
<protein>
    <submittedName>
        <fullName evidence="2">Helix-turn-helix transcriptional regulator</fullName>
    </submittedName>
</protein>
<dbReference type="GO" id="GO:0003677">
    <property type="term" value="F:DNA binding"/>
    <property type="evidence" value="ECO:0007669"/>
    <property type="project" value="InterPro"/>
</dbReference>
<dbReference type="Proteomes" id="UP000568751">
    <property type="component" value="Unassembled WGS sequence"/>
</dbReference>
<evidence type="ECO:0000313" key="2">
    <source>
        <dbReference type="EMBL" id="NYT26682.1"/>
    </source>
</evidence>
<dbReference type="InterPro" id="IPR010982">
    <property type="entry name" value="Lambda_DNA-bd_dom_sf"/>
</dbReference>
<sequence length="79" mass="8964">MNYQEFGKFIKQLRQGQKISQQTMANHLCISRATLSGFENGVSGEIGFKKVLQIVDYLGYELNLKEMSAFPVFEEVIDG</sequence>
<accession>A0A853EZ36</accession>
<proteinExistence type="predicted"/>
<dbReference type="Pfam" id="PF12844">
    <property type="entry name" value="HTH_19"/>
    <property type="match status" value="1"/>
</dbReference>
<name>A0A853EZ36_9GAMM</name>
<evidence type="ECO:0000313" key="3">
    <source>
        <dbReference type="Proteomes" id="UP000568751"/>
    </source>
</evidence>
<comment type="caution">
    <text evidence="2">The sequence shown here is derived from an EMBL/GenBank/DDBJ whole genome shotgun (WGS) entry which is preliminary data.</text>
</comment>
<dbReference type="SUPFAM" id="SSF47413">
    <property type="entry name" value="lambda repressor-like DNA-binding domains"/>
    <property type="match status" value="1"/>
</dbReference>
<organism evidence="2 3">
    <name type="scientific">Candidatus Thiodubiliella endoseptemdiera</name>
    <dbReference type="NCBI Taxonomy" id="2738886"/>
    <lineage>
        <taxon>Bacteria</taxon>
        <taxon>Pseudomonadati</taxon>
        <taxon>Pseudomonadota</taxon>
        <taxon>Gammaproteobacteria</taxon>
        <taxon>Candidatus Pseudothioglobaceae</taxon>
        <taxon>Candidatus Thiodubiliella</taxon>
    </lineage>
</organism>
<dbReference type="AlphaFoldDB" id="A0A853EZ36"/>
<dbReference type="CDD" id="cd00093">
    <property type="entry name" value="HTH_XRE"/>
    <property type="match status" value="1"/>
</dbReference>
<reference evidence="2 3" key="1">
    <citation type="submission" date="2020-05" db="EMBL/GenBank/DDBJ databases">
        <title>Horizontal transmission and recombination maintain forever young bacterial symbiont genomes.</title>
        <authorList>
            <person name="Russell S.L."/>
            <person name="Pepper-Tunick E."/>
            <person name="Svedberg J."/>
            <person name="Byrne A."/>
            <person name="Ruelas Castillo J."/>
            <person name="Vollmers C."/>
            <person name="Beinart R.A."/>
            <person name="Corbett-Detig R."/>
        </authorList>
    </citation>
    <scope>NUCLEOTIDE SEQUENCE [LARGE SCALE GENOMIC DNA]</scope>
    <source>
        <strain evidence="2">455</strain>
    </source>
</reference>
<dbReference type="SMART" id="SM00530">
    <property type="entry name" value="HTH_XRE"/>
    <property type="match status" value="1"/>
</dbReference>
<feature type="domain" description="HTH cro/C1-type" evidence="1">
    <location>
        <begin position="10"/>
        <end position="65"/>
    </location>
</feature>
<evidence type="ECO:0000259" key="1">
    <source>
        <dbReference type="PROSITE" id="PS50943"/>
    </source>
</evidence>
<dbReference type="Gene3D" id="1.10.260.40">
    <property type="entry name" value="lambda repressor-like DNA-binding domains"/>
    <property type="match status" value="1"/>
</dbReference>
<dbReference type="EMBL" id="JACCHT010000001">
    <property type="protein sequence ID" value="NYT26682.1"/>
    <property type="molecule type" value="Genomic_DNA"/>
</dbReference>
<gene>
    <name evidence="2" type="ORF">H0A76_01445</name>
</gene>
<dbReference type="PROSITE" id="PS50943">
    <property type="entry name" value="HTH_CROC1"/>
    <property type="match status" value="1"/>
</dbReference>
<dbReference type="RefSeq" id="WP_369151970.1">
    <property type="nucleotide sequence ID" value="NZ_OZ156463.1"/>
</dbReference>